<proteinExistence type="predicted"/>
<evidence type="ECO:0000313" key="11">
    <source>
        <dbReference type="Proteomes" id="UP001338125"/>
    </source>
</evidence>
<dbReference type="InterPro" id="IPR000719">
    <property type="entry name" value="Prot_kinase_dom"/>
</dbReference>
<evidence type="ECO:0000259" key="9">
    <source>
        <dbReference type="PROSITE" id="PS50011"/>
    </source>
</evidence>
<organism evidence="10 11">
    <name type="scientific">Cladobotryum mycophilum</name>
    <dbReference type="NCBI Taxonomy" id="491253"/>
    <lineage>
        <taxon>Eukaryota</taxon>
        <taxon>Fungi</taxon>
        <taxon>Dikarya</taxon>
        <taxon>Ascomycota</taxon>
        <taxon>Pezizomycotina</taxon>
        <taxon>Sordariomycetes</taxon>
        <taxon>Hypocreomycetidae</taxon>
        <taxon>Hypocreales</taxon>
        <taxon>Hypocreaceae</taxon>
        <taxon>Cladobotryum</taxon>
    </lineage>
</organism>
<dbReference type="InterPro" id="IPR051334">
    <property type="entry name" value="SRPK"/>
</dbReference>
<evidence type="ECO:0000256" key="8">
    <source>
        <dbReference type="ARBA" id="ARBA00048679"/>
    </source>
</evidence>
<dbReference type="Proteomes" id="UP001338125">
    <property type="component" value="Unassembled WGS sequence"/>
</dbReference>
<comment type="caution">
    <text evidence="10">The sequence shown here is derived from an EMBL/GenBank/DDBJ whole genome shotgun (WGS) entry which is preliminary data.</text>
</comment>
<dbReference type="SUPFAM" id="SSF56112">
    <property type="entry name" value="Protein kinase-like (PK-like)"/>
    <property type="match status" value="1"/>
</dbReference>
<comment type="catalytic activity">
    <reaction evidence="7">
        <text>L-threonyl-[protein] + ATP = O-phospho-L-threonyl-[protein] + ADP + H(+)</text>
        <dbReference type="Rhea" id="RHEA:46608"/>
        <dbReference type="Rhea" id="RHEA-COMP:11060"/>
        <dbReference type="Rhea" id="RHEA-COMP:11605"/>
        <dbReference type="ChEBI" id="CHEBI:15378"/>
        <dbReference type="ChEBI" id="CHEBI:30013"/>
        <dbReference type="ChEBI" id="CHEBI:30616"/>
        <dbReference type="ChEBI" id="CHEBI:61977"/>
        <dbReference type="ChEBI" id="CHEBI:456216"/>
        <dbReference type="EC" id="2.7.11.1"/>
    </reaction>
</comment>
<dbReference type="EMBL" id="JAVFKD010000002">
    <property type="protein sequence ID" value="KAK5996745.1"/>
    <property type="molecule type" value="Genomic_DNA"/>
</dbReference>
<comment type="catalytic activity">
    <reaction evidence="8">
        <text>L-seryl-[protein] + ATP = O-phospho-L-seryl-[protein] + ADP + H(+)</text>
        <dbReference type="Rhea" id="RHEA:17989"/>
        <dbReference type="Rhea" id="RHEA-COMP:9863"/>
        <dbReference type="Rhea" id="RHEA-COMP:11604"/>
        <dbReference type="ChEBI" id="CHEBI:15378"/>
        <dbReference type="ChEBI" id="CHEBI:29999"/>
        <dbReference type="ChEBI" id="CHEBI:30616"/>
        <dbReference type="ChEBI" id="CHEBI:83421"/>
        <dbReference type="ChEBI" id="CHEBI:456216"/>
        <dbReference type="EC" id="2.7.11.1"/>
    </reaction>
</comment>
<keyword evidence="3" id="KW-0808">Transferase</keyword>
<dbReference type="PROSITE" id="PS50011">
    <property type="entry name" value="PROTEIN_KINASE_DOM"/>
    <property type="match status" value="1"/>
</dbReference>
<dbReference type="InterPro" id="IPR011009">
    <property type="entry name" value="Kinase-like_dom_sf"/>
</dbReference>
<accession>A0ABR0SX32</accession>
<dbReference type="Gene3D" id="1.10.510.10">
    <property type="entry name" value="Transferase(Phosphotransferase) domain 1"/>
    <property type="match status" value="2"/>
</dbReference>
<evidence type="ECO:0000256" key="3">
    <source>
        <dbReference type="ARBA" id="ARBA00022679"/>
    </source>
</evidence>
<gene>
    <name evidence="10" type="ORF">PT974_02086</name>
</gene>
<keyword evidence="4" id="KW-0547">Nucleotide-binding</keyword>
<evidence type="ECO:0000313" key="10">
    <source>
        <dbReference type="EMBL" id="KAK5996745.1"/>
    </source>
</evidence>
<name>A0ABR0SX32_9HYPO</name>
<keyword evidence="5" id="KW-0418">Kinase</keyword>
<evidence type="ECO:0000256" key="7">
    <source>
        <dbReference type="ARBA" id="ARBA00047899"/>
    </source>
</evidence>
<keyword evidence="6" id="KW-0067">ATP-binding</keyword>
<dbReference type="EC" id="2.7.11.1" evidence="1"/>
<evidence type="ECO:0000256" key="6">
    <source>
        <dbReference type="ARBA" id="ARBA00022840"/>
    </source>
</evidence>
<protein>
    <recommendedName>
        <fullName evidence="1">non-specific serine/threonine protein kinase</fullName>
        <ecNumber evidence="1">2.7.11.1</ecNumber>
    </recommendedName>
</protein>
<evidence type="ECO:0000256" key="1">
    <source>
        <dbReference type="ARBA" id="ARBA00012513"/>
    </source>
</evidence>
<feature type="domain" description="Protein kinase" evidence="9">
    <location>
        <begin position="1"/>
        <end position="193"/>
    </location>
</feature>
<evidence type="ECO:0000256" key="5">
    <source>
        <dbReference type="ARBA" id="ARBA00022777"/>
    </source>
</evidence>
<keyword evidence="11" id="KW-1185">Reference proteome</keyword>
<dbReference type="PANTHER" id="PTHR47634:SF9">
    <property type="entry name" value="PROTEIN KINASE DOMAIN-CONTAINING PROTEIN-RELATED"/>
    <property type="match status" value="1"/>
</dbReference>
<evidence type="ECO:0000256" key="4">
    <source>
        <dbReference type="ARBA" id="ARBA00022741"/>
    </source>
</evidence>
<sequence length="201" mass="22850">MVRLENRAILERDIQDEYEHPLPQKHVDGRVIYLSRNNYGRISTSTGVVQITDFGLSVWGNKENHGCIQADIYRAPEVTVDAGYSYALGSARRSEDTDDYDEALHLAQITALLGSPPKGLLVKGRRTFIFYHPDGTFKTPTTPVPQTFTFANSLSNFETEQDKQLFTNFVRRMLKWAPEERSTARELLSDPWLRLAKPSDG</sequence>
<evidence type="ECO:0000256" key="2">
    <source>
        <dbReference type="ARBA" id="ARBA00022527"/>
    </source>
</evidence>
<reference evidence="10 11" key="1">
    <citation type="submission" date="2024-01" db="EMBL/GenBank/DDBJ databases">
        <title>Complete genome of Cladobotryum mycophilum ATHUM6906.</title>
        <authorList>
            <person name="Christinaki A.C."/>
            <person name="Myridakis A.I."/>
            <person name="Kouvelis V.N."/>
        </authorList>
    </citation>
    <scope>NUCLEOTIDE SEQUENCE [LARGE SCALE GENOMIC DNA]</scope>
    <source>
        <strain evidence="10 11">ATHUM6906</strain>
    </source>
</reference>
<keyword evidence="2" id="KW-0723">Serine/threonine-protein kinase</keyword>
<dbReference type="PANTHER" id="PTHR47634">
    <property type="entry name" value="PROTEIN KINASE DOMAIN-CONTAINING PROTEIN-RELATED"/>
    <property type="match status" value="1"/>
</dbReference>